<keyword evidence="3" id="KW-1185">Reference proteome</keyword>
<dbReference type="AlphaFoldDB" id="A0A9N9GYX7"/>
<dbReference type="OrthoDB" id="2287745at2759"/>
<reference evidence="2" key="1">
    <citation type="submission" date="2021-06" db="EMBL/GenBank/DDBJ databases">
        <authorList>
            <person name="Kallberg Y."/>
            <person name="Tangrot J."/>
            <person name="Rosling A."/>
        </authorList>
    </citation>
    <scope>NUCLEOTIDE SEQUENCE</scope>
    <source>
        <strain evidence="2">IA702</strain>
    </source>
</reference>
<feature type="region of interest" description="Disordered" evidence="1">
    <location>
        <begin position="143"/>
        <end position="173"/>
    </location>
</feature>
<evidence type="ECO:0000313" key="3">
    <source>
        <dbReference type="Proteomes" id="UP000789572"/>
    </source>
</evidence>
<accession>A0A9N9GYX7</accession>
<comment type="caution">
    <text evidence="2">The sequence shown here is derived from an EMBL/GenBank/DDBJ whole genome shotgun (WGS) entry which is preliminary data.</text>
</comment>
<protein>
    <submittedName>
        <fullName evidence="2">3789_t:CDS:1</fullName>
    </submittedName>
</protein>
<proteinExistence type="predicted"/>
<feature type="non-terminal residue" evidence="2">
    <location>
        <position position="331"/>
    </location>
</feature>
<organism evidence="2 3">
    <name type="scientific">Paraglomus occultum</name>
    <dbReference type="NCBI Taxonomy" id="144539"/>
    <lineage>
        <taxon>Eukaryota</taxon>
        <taxon>Fungi</taxon>
        <taxon>Fungi incertae sedis</taxon>
        <taxon>Mucoromycota</taxon>
        <taxon>Glomeromycotina</taxon>
        <taxon>Glomeromycetes</taxon>
        <taxon>Paraglomerales</taxon>
        <taxon>Paraglomeraceae</taxon>
        <taxon>Paraglomus</taxon>
    </lineage>
</organism>
<dbReference type="EMBL" id="CAJVPJ010003439">
    <property type="protein sequence ID" value="CAG8640025.1"/>
    <property type="molecule type" value="Genomic_DNA"/>
</dbReference>
<dbReference type="Proteomes" id="UP000789572">
    <property type="component" value="Unassembled WGS sequence"/>
</dbReference>
<gene>
    <name evidence="2" type="ORF">POCULU_LOCUS9365</name>
</gene>
<name>A0A9N9GYX7_9GLOM</name>
<feature type="compositionally biased region" description="Polar residues" evidence="1">
    <location>
        <begin position="143"/>
        <end position="153"/>
    </location>
</feature>
<evidence type="ECO:0000256" key="1">
    <source>
        <dbReference type="SAM" id="MobiDB-lite"/>
    </source>
</evidence>
<sequence>LVSRKIQRKSSEIAAIDMVFRIVMRNLLIPRYPLIFSPEYVANLDAVSKYIPIISTSFTRIIFGSPTLKFWSTAMGLVDQTSRNINMSHGTDERTSLEKTKNIIGLGLHAVAKNIKIPVISLVEQSSSDEKYKKKRTNNIRVDSRSANKSLSSLGKRVHSDNSISAEERQKPKISDTNVATNFEGDLFVGNFTSSDELDLLTVLDAKSEDSDFIEESFHPSSASKEISPNLLPAESELQMLDEFDDSLQDNVYYVPDIDDINEFDSEWAEDELSEWDTLSDNSKTFFADTETVQEIPTKQLPTVDSSCFNFIQKSPGSDFEDIFEDVMFDE</sequence>
<evidence type="ECO:0000313" key="2">
    <source>
        <dbReference type="EMBL" id="CAG8640025.1"/>
    </source>
</evidence>